<proteinExistence type="predicted"/>
<dbReference type="RefSeq" id="WP_218324488.1">
    <property type="nucleotide sequence ID" value="NZ_JAHUZB010000001.1"/>
</dbReference>
<keyword evidence="1" id="KW-0472">Membrane</keyword>
<organism evidence="2 3">
    <name type="scientific">Enterococcus alishanensis</name>
    <dbReference type="NCBI Taxonomy" id="1303817"/>
    <lineage>
        <taxon>Bacteria</taxon>
        <taxon>Bacillati</taxon>
        <taxon>Bacillota</taxon>
        <taxon>Bacilli</taxon>
        <taxon>Lactobacillales</taxon>
        <taxon>Enterococcaceae</taxon>
        <taxon>Enterococcus</taxon>
    </lineage>
</organism>
<evidence type="ECO:0008006" key="4">
    <source>
        <dbReference type="Google" id="ProtNLM"/>
    </source>
</evidence>
<name>A0ABS6T948_9ENTE</name>
<protein>
    <recommendedName>
        <fullName evidence="4">DUF4352 domain-containing protein</fullName>
    </recommendedName>
</protein>
<accession>A0ABS6T948</accession>
<dbReference type="EMBL" id="JAHUZB010000001">
    <property type="protein sequence ID" value="MBV7389426.1"/>
    <property type="molecule type" value="Genomic_DNA"/>
</dbReference>
<evidence type="ECO:0000313" key="3">
    <source>
        <dbReference type="Proteomes" id="UP000774130"/>
    </source>
</evidence>
<comment type="caution">
    <text evidence="2">The sequence shown here is derived from an EMBL/GenBank/DDBJ whole genome shotgun (WGS) entry which is preliminary data.</text>
</comment>
<keyword evidence="3" id="KW-1185">Reference proteome</keyword>
<keyword evidence="1" id="KW-1133">Transmembrane helix</keyword>
<gene>
    <name evidence="2" type="ORF">KUA55_01945</name>
</gene>
<dbReference type="Proteomes" id="UP000774130">
    <property type="component" value="Unassembled WGS sequence"/>
</dbReference>
<evidence type="ECO:0000313" key="2">
    <source>
        <dbReference type="EMBL" id="MBV7389426.1"/>
    </source>
</evidence>
<reference evidence="2 3" key="1">
    <citation type="submission" date="2021-06" db="EMBL/GenBank/DDBJ databases">
        <title>Enterococcus alishanensis sp. nov., a novel lactic acid bacterium isolated from fresh coffee beans.</title>
        <authorList>
            <person name="Chen Y.-S."/>
        </authorList>
    </citation>
    <scope>NUCLEOTIDE SEQUENCE [LARGE SCALE GENOMIC DNA]</scope>
    <source>
        <strain evidence="2 3">ALS3</strain>
    </source>
</reference>
<evidence type="ECO:0000256" key="1">
    <source>
        <dbReference type="SAM" id="Phobius"/>
    </source>
</evidence>
<feature type="transmembrane region" description="Helical" evidence="1">
    <location>
        <begin position="12"/>
        <end position="31"/>
    </location>
</feature>
<sequence length="167" mass="19010">MNKFVKDNRYLIAILFSVILISFSFLVRFTYSKYQESVQNNKTSRVALFLGDGMVVENLTDDDEMVPGETINIPVSISNFKGASQTETTYTYNLSLENFASLPLEWALKKDGVTESLPYSGKMAPGKKQELTDEFMLTVTWPEDMNDYSYAGQLKALRLRLDTQQLD</sequence>
<keyword evidence="1" id="KW-0812">Transmembrane</keyword>